<dbReference type="AlphaFoldDB" id="A0A1M5Y9D8"/>
<proteinExistence type="predicted"/>
<dbReference type="EMBL" id="LT670817">
    <property type="protein sequence ID" value="SHI05427.1"/>
    <property type="molecule type" value="Genomic_DNA"/>
</dbReference>
<evidence type="ECO:0000313" key="3">
    <source>
        <dbReference type="Proteomes" id="UP000189796"/>
    </source>
</evidence>
<organism evidence="2 3">
    <name type="scientific">Bradyrhizobium erythrophlei</name>
    <dbReference type="NCBI Taxonomy" id="1437360"/>
    <lineage>
        <taxon>Bacteria</taxon>
        <taxon>Pseudomonadati</taxon>
        <taxon>Pseudomonadota</taxon>
        <taxon>Alphaproteobacteria</taxon>
        <taxon>Hyphomicrobiales</taxon>
        <taxon>Nitrobacteraceae</taxon>
        <taxon>Bradyrhizobium</taxon>
    </lineage>
</organism>
<dbReference type="EMBL" id="LT670817">
    <property type="protein sequence ID" value="SHI08657.1"/>
    <property type="molecule type" value="Genomic_DNA"/>
</dbReference>
<reference evidence="2 3" key="1">
    <citation type="submission" date="2016-11" db="EMBL/GenBank/DDBJ databases">
        <authorList>
            <person name="Jaros S."/>
            <person name="Januszkiewicz K."/>
            <person name="Wedrychowicz H."/>
        </authorList>
    </citation>
    <scope>NUCLEOTIDE SEQUENCE [LARGE SCALE GENOMIC DNA]</scope>
    <source>
        <strain evidence="2 3">GAS138</strain>
    </source>
</reference>
<name>A0A1M5Y9D8_9BRAD</name>
<accession>A0A1M5Y9D8</accession>
<protein>
    <submittedName>
        <fullName evidence="2">Uncharacterized protein</fullName>
    </submittedName>
</protein>
<sequence>MDLHFVGTANVFVYYPYLKKARSAPARYVHGSAARQVDGIFIVQLNCPHTSMPLPLKT</sequence>
<evidence type="ECO:0000313" key="2">
    <source>
        <dbReference type="EMBL" id="SHI08657.1"/>
    </source>
</evidence>
<dbReference type="Proteomes" id="UP000189796">
    <property type="component" value="Chromosome I"/>
</dbReference>
<gene>
    <name evidence="1" type="ORF">SAMN05443248_7789</name>
    <name evidence="2" type="ORF">SAMN05443248_8058</name>
</gene>
<evidence type="ECO:0000313" key="1">
    <source>
        <dbReference type="EMBL" id="SHI05427.1"/>
    </source>
</evidence>